<keyword evidence="1" id="KW-0812">Transmembrane</keyword>
<feature type="transmembrane region" description="Helical" evidence="1">
    <location>
        <begin position="84"/>
        <end position="110"/>
    </location>
</feature>
<reference evidence="2" key="1">
    <citation type="submission" date="2020-06" db="EMBL/GenBank/DDBJ databases">
        <authorList>
            <person name="Li T."/>
            <person name="Hu X."/>
            <person name="Zhang T."/>
            <person name="Song X."/>
            <person name="Zhang H."/>
            <person name="Dai N."/>
            <person name="Sheng W."/>
            <person name="Hou X."/>
            <person name="Wei L."/>
        </authorList>
    </citation>
    <scope>NUCLEOTIDE SEQUENCE</scope>
    <source>
        <strain evidence="2">G01</strain>
        <tissue evidence="2">Leaf</tissue>
    </source>
</reference>
<sequence>MDVFLKPCLRSASPALSLIINGSSSTSATAWWGYPLKRFLIVCPISVPTFNWNWRFSTLLQFRKPSTLRNFWSLNFRLALLSRITWVLLSCLFVGLLCRSLPCLCLRSLASFPRRWRLARPYLLSICRLWKCKLVGLRGFVSIVTSASYQAIAASQNGQLIELERVQPASFFVTSFPHFLCCLAAVLLLQFHAVSFLPLTYSESSPSLFPESDRAVLAALPLDLAALLHHYAAVFVVPRSLPPSCP</sequence>
<accession>A0AAW2MBN0</accession>
<reference evidence="2" key="2">
    <citation type="journal article" date="2024" name="Plant">
        <title>Genomic evolution and insights into agronomic trait innovations of Sesamum species.</title>
        <authorList>
            <person name="Miao H."/>
            <person name="Wang L."/>
            <person name="Qu L."/>
            <person name="Liu H."/>
            <person name="Sun Y."/>
            <person name="Le M."/>
            <person name="Wang Q."/>
            <person name="Wei S."/>
            <person name="Zheng Y."/>
            <person name="Lin W."/>
            <person name="Duan Y."/>
            <person name="Cao H."/>
            <person name="Xiong S."/>
            <person name="Wang X."/>
            <person name="Wei L."/>
            <person name="Li C."/>
            <person name="Ma Q."/>
            <person name="Ju M."/>
            <person name="Zhao R."/>
            <person name="Li G."/>
            <person name="Mu C."/>
            <person name="Tian Q."/>
            <person name="Mei H."/>
            <person name="Zhang T."/>
            <person name="Gao T."/>
            <person name="Zhang H."/>
        </authorList>
    </citation>
    <scope>NUCLEOTIDE SEQUENCE</scope>
    <source>
        <strain evidence="2">G01</strain>
    </source>
</reference>
<organism evidence="2">
    <name type="scientific">Sesamum angustifolium</name>
    <dbReference type="NCBI Taxonomy" id="2727405"/>
    <lineage>
        <taxon>Eukaryota</taxon>
        <taxon>Viridiplantae</taxon>
        <taxon>Streptophyta</taxon>
        <taxon>Embryophyta</taxon>
        <taxon>Tracheophyta</taxon>
        <taxon>Spermatophyta</taxon>
        <taxon>Magnoliopsida</taxon>
        <taxon>eudicotyledons</taxon>
        <taxon>Gunneridae</taxon>
        <taxon>Pentapetalae</taxon>
        <taxon>asterids</taxon>
        <taxon>lamiids</taxon>
        <taxon>Lamiales</taxon>
        <taxon>Pedaliaceae</taxon>
        <taxon>Sesamum</taxon>
    </lineage>
</organism>
<evidence type="ECO:0000256" key="1">
    <source>
        <dbReference type="SAM" id="Phobius"/>
    </source>
</evidence>
<dbReference type="AlphaFoldDB" id="A0AAW2MBN0"/>
<keyword evidence="1" id="KW-1133">Transmembrane helix</keyword>
<feature type="transmembrane region" description="Helical" evidence="1">
    <location>
        <begin position="171"/>
        <end position="195"/>
    </location>
</feature>
<gene>
    <name evidence="2" type="ORF">Sangu_1860200</name>
</gene>
<name>A0AAW2MBN0_9LAMI</name>
<comment type="caution">
    <text evidence="2">The sequence shown here is derived from an EMBL/GenBank/DDBJ whole genome shotgun (WGS) entry which is preliminary data.</text>
</comment>
<evidence type="ECO:0000313" key="2">
    <source>
        <dbReference type="EMBL" id="KAL0327822.1"/>
    </source>
</evidence>
<keyword evidence="1" id="KW-0472">Membrane</keyword>
<dbReference type="EMBL" id="JACGWK010000011">
    <property type="protein sequence ID" value="KAL0327822.1"/>
    <property type="molecule type" value="Genomic_DNA"/>
</dbReference>
<feature type="transmembrane region" description="Helical" evidence="1">
    <location>
        <begin position="215"/>
        <end position="237"/>
    </location>
</feature>
<proteinExistence type="predicted"/>
<evidence type="ECO:0008006" key="3">
    <source>
        <dbReference type="Google" id="ProtNLM"/>
    </source>
</evidence>
<protein>
    <recommendedName>
        <fullName evidence="3">Transmembrane protein</fullName>
    </recommendedName>
</protein>